<name>A0ABZ2A600_STRNV</name>
<keyword evidence="3" id="KW-1185">Reference proteome</keyword>
<reference evidence="2" key="1">
    <citation type="submission" date="2022-10" db="EMBL/GenBank/DDBJ databases">
        <title>The complete genomes of actinobacterial strains from the NBC collection.</title>
        <authorList>
            <person name="Joergensen T.S."/>
            <person name="Alvarez Arevalo M."/>
            <person name="Sterndorff E.B."/>
            <person name="Faurdal D."/>
            <person name="Vuksanovic O."/>
            <person name="Mourched A.-S."/>
            <person name="Charusanti P."/>
            <person name="Shaw S."/>
            <person name="Blin K."/>
            <person name="Weber T."/>
        </authorList>
    </citation>
    <scope>NUCLEOTIDE SEQUENCE</scope>
    <source>
        <strain evidence="2">NBC_01432</strain>
    </source>
</reference>
<evidence type="ECO:0000313" key="2">
    <source>
        <dbReference type="EMBL" id="WUX53469.1"/>
    </source>
</evidence>
<dbReference type="InterPro" id="IPR057170">
    <property type="entry name" value="DUF7848"/>
</dbReference>
<organism evidence="2 3">
    <name type="scientific">Streptomyces niveus</name>
    <name type="common">Streptomyces spheroides</name>
    <dbReference type="NCBI Taxonomy" id="193462"/>
    <lineage>
        <taxon>Bacteria</taxon>
        <taxon>Bacillati</taxon>
        <taxon>Actinomycetota</taxon>
        <taxon>Actinomycetes</taxon>
        <taxon>Kitasatosporales</taxon>
        <taxon>Streptomycetaceae</taxon>
        <taxon>Streptomyces</taxon>
    </lineage>
</organism>
<evidence type="ECO:0000259" key="1">
    <source>
        <dbReference type="Pfam" id="PF25232"/>
    </source>
</evidence>
<dbReference type="EMBL" id="CP109495">
    <property type="protein sequence ID" value="WUX53469.1"/>
    <property type="molecule type" value="Genomic_DNA"/>
</dbReference>
<feature type="domain" description="DUF7848" evidence="1">
    <location>
        <begin position="4"/>
        <end position="78"/>
    </location>
</feature>
<dbReference type="Pfam" id="PF25232">
    <property type="entry name" value="DUF7848"/>
    <property type="match status" value="1"/>
</dbReference>
<dbReference type="Proteomes" id="UP001432209">
    <property type="component" value="Chromosome"/>
</dbReference>
<sequence length="93" mass="10049">MILRTVIRLADWTLGTDTEPGASGPVHEIECTTCGEVSDSADERTTPEEWALGHTGRTPEHRGYRAITTSFLRVTPAPGNPYANQTGAPPRTT</sequence>
<protein>
    <recommendedName>
        <fullName evidence="1">DUF7848 domain-containing protein</fullName>
    </recommendedName>
</protein>
<evidence type="ECO:0000313" key="3">
    <source>
        <dbReference type="Proteomes" id="UP001432209"/>
    </source>
</evidence>
<accession>A0ABZ2A600</accession>
<gene>
    <name evidence="2" type="ORF">OG442_19010</name>
</gene>
<dbReference type="RefSeq" id="WP_329077072.1">
    <property type="nucleotide sequence ID" value="NZ_CP109495.1"/>
</dbReference>
<proteinExistence type="predicted"/>